<sequence length="248" mass="27517">MAYHHSSGSSAASGFEYAQVGHSFTGRPHHSQLNGPPLQPFHESQFDIFEWYPKFQSCLRYFLDHAQHTGPIQAVAAFVNIQLPFQRAHNPVLSSKQNGSSSPAGPGPSTPSTARAAGKLPLGAQVPGAATHTTLTPYIRRLVATGFDLPGVLHGFFGDDWVAGVGPMHEAERRNYLFAAKSETWLKVKSHYDMDGEQQIPFLRPLQNVTEKEIESAEASWSEWLAMQDWMLGPRAPEQEPRIKREDD</sequence>
<dbReference type="AlphaFoldDB" id="A0A1Q8RJC5"/>
<dbReference type="PANTHER" id="PTHR42087:SF1">
    <property type="entry name" value="ILP IS AN APOPTOSIS INHIBITOR"/>
    <property type="match status" value="1"/>
</dbReference>
<dbReference type="EMBL" id="MPGH01000189">
    <property type="protein sequence ID" value="OLN84434.1"/>
    <property type="molecule type" value="Genomic_DNA"/>
</dbReference>
<protein>
    <recommendedName>
        <fullName evidence="4">Ilp is an apoptosis inhibitor</fullName>
    </recommendedName>
</protein>
<evidence type="ECO:0000313" key="2">
    <source>
        <dbReference type="EMBL" id="OLN84434.1"/>
    </source>
</evidence>
<feature type="region of interest" description="Disordered" evidence="1">
    <location>
        <begin position="92"/>
        <end position="116"/>
    </location>
</feature>
<accession>A0A1Q8RJC5</accession>
<reference evidence="2 3" key="1">
    <citation type="submission" date="2016-11" db="EMBL/GenBank/DDBJ databases">
        <title>Draft Genome Assembly of Colletotrichum chlorophyti a pathogen of herbaceous plants.</title>
        <authorList>
            <person name="Gan P."/>
            <person name="Narusaka M."/>
            <person name="Tsushima A."/>
            <person name="Narusaka Y."/>
            <person name="Takano Y."/>
            <person name="Shirasu K."/>
        </authorList>
    </citation>
    <scope>NUCLEOTIDE SEQUENCE [LARGE SCALE GENOMIC DNA]</scope>
    <source>
        <strain evidence="2 3">NTL11</strain>
    </source>
</reference>
<proteinExistence type="predicted"/>
<gene>
    <name evidence="2" type="ORF">CCHL11_08234</name>
</gene>
<keyword evidence="3" id="KW-1185">Reference proteome</keyword>
<evidence type="ECO:0008006" key="4">
    <source>
        <dbReference type="Google" id="ProtNLM"/>
    </source>
</evidence>
<dbReference type="InterPro" id="IPR053267">
    <property type="entry name" value="Verrucosidin_biosynth-assoc"/>
</dbReference>
<name>A0A1Q8RJC5_9PEZI</name>
<dbReference type="PANTHER" id="PTHR42087">
    <property type="entry name" value="ILP IS AN APOPTOSIS INHIBITOR"/>
    <property type="match status" value="1"/>
</dbReference>
<dbReference type="OrthoDB" id="5335812at2759"/>
<dbReference type="Proteomes" id="UP000186583">
    <property type="component" value="Unassembled WGS sequence"/>
</dbReference>
<evidence type="ECO:0000313" key="3">
    <source>
        <dbReference type="Proteomes" id="UP000186583"/>
    </source>
</evidence>
<organism evidence="2 3">
    <name type="scientific">Colletotrichum chlorophyti</name>
    <dbReference type="NCBI Taxonomy" id="708187"/>
    <lineage>
        <taxon>Eukaryota</taxon>
        <taxon>Fungi</taxon>
        <taxon>Dikarya</taxon>
        <taxon>Ascomycota</taxon>
        <taxon>Pezizomycotina</taxon>
        <taxon>Sordariomycetes</taxon>
        <taxon>Hypocreomycetidae</taxon>
        <taxon>Glomerellales</taxon>
        <taxon>Glomerellaceae</taxon>
        <taxon>Colletotrichum</taxon>
    </lineage>
</organism>
<comment type="caution">
    <text evidence="2">The sequence shown here is derived from an EMBL/GenBank/DDBJ whole genome shotgun (WGS) entry which is preliminary data.</text>
</comment>
<evidence type="ECO:0000256" key="1">
    <source>
        <dbReference type="SAM" id="MobiDB-lite"/>
    </source>
</evidence>